<comment type="similarity">
    <text evidence="3">Belongs to the Nudix hydrolase family. NudK subfamily.</text>
</comment>
<feature type="domain" description="Nudix hydrolase" evidence="8">
    <location>
        <begin position="41"/>
        <end position="172"/>
    </location>
</feature>
<dbReference type="AlphaFoldDB" id="A0A4Z0C0B4"/>
<dbReference type="EMBL" id="SMLL01000001">
    <property type="protein sequence ID" value="TFZ04641.1"/>
    <property type="molecule type" value="Genomic_DNA"/>
</dbReference>
<protein>
    <recommendedName>
        <fullName evidence="4">GDP-mannose pyrophosphatase</fullName>
    </recommendedName>
    <alternativeName>
        <fullName evidence="6">GDP-mannose hydrolase</fullName>
    </alternativeName>
    <alternativeName>
        <fullName evidence="7">GDPMK</fullName>
    </alternativeName>
</protein>
<dbReference type="InterPro" id="IPR020084">
    <property type="entry name" value="NUDIX_hydrolase_CS"/>
</dbReference>
<evidence type="ECO:0000313" key="10">
    <source>
        <dbReference type="Proteomes" id="UP000297564"/>
    </source>
</evidence>
<name>A0A4Z0C0B4_9BURK</name>
<evidence type="ECO:0000313" key="9">
    <source>
        <dbReference type="EMBL" id="TFZ04641.1"/>
    </source>
</evidence>
<evidence type="ECO:0000256" key="4">
    <source>
        <dbReference type="ARBA" id="ARBA00016377"/>
    </source>
</evidence>
<dbReference type="PROSITE" id="PS51462">
    <property type="entry name" value="NUDIX"/>
    <property type="match status" value="1"/>
</dbReference>
<reference evidence="9 10" key="1">
    <citation type="submission" date="2019-03" db="EMBL/GenBank/DDBJ databases">
        <title>Ramlibacter rhizophilus CCTCC AB2015357, whole genome shotgun sequence.</title>
        <authorList>
            <person name="Zhang X."/>
            <person name="Feng G."/>
            <person name="Zhu H."/>
        </authorList>
    </citation>
    <scope>NUCLEOTIDE SEQUENCE [LARGE SCALE GENOMIC DNA]</scope>
    <source>
        <strain evidence="9 10">CCTCC AB2015357</strain>
    </source>
</reference>
<dbReference type="GO" id="GO:0019693">
    <property type="term" value="P:ribose phosphate metabolic process"/>
    <property type="evidence" value="ECO:0007669"/>
    <property type="project" value="TreeGrafter"/>
</dbReference>
<dbReference type="OrthoDB" id="9806150at2"/>
<dbReference type="RefSeq" id="WP_135283523.1">
    <property type="nucleotide sequence ID" value="NZ_SMLL01000001.1"/>
</dbReference>
<accession>A0A4Z0C0B4</accession>
<dbReference type="PANTHER" id="PTHR11839:SF18">
    <property type="entry name" value="NUDIX HYDROLASE DOMAIN-CONTAINING PROTEIN"/>
    <property type="match status" value="1"/>
</dbReference>
<dbReference type="SUPFAM" id="SSF55811">
    <property type="entry name" value="Nudix"/>
    <property type="match status" value="1"/>
</dbReference>
<sequence length="195" mass="22029">MEVDPHLTERTVQTEELLRGSFLHVVRDTVRLPDGGTATREYVRHPGAVMMVPLLEDGRVVLERQWRHPVGQVMTEFPAGKLSPGEEPLACARRELLEETGYTAREWARAGRLHPCIGYSDEFIEIWFARGLKPGRPQLDDEEFVEVISATPDELLAWCRDGRVTDAKTLTGALWLREVLSGAWVLDWQAQSAPS</sequence>
<dbReference type="GO" id="GO:0005829">
    <property type="term" value="C:cytosol"/>
    <property type="evidence" value="ECO:0007669"/>
    <property type="project" value="TreeGrafter"/>
</dbReference>
<comment type="cofactor">
    <cofactor evidence="2">
        <name>Mg(2+)</name>
        <dbReference type="ChEBI" id="CHEBI:18420"/>
    </cofactor>
</comment>
<dbReference type="PROSITE" id="PS00893">
    <property type="entry name" value="NUDIX_BOX"/>
    <property type="match status" value="1"/>
</dbReference>
<evidence type="ECO:0000256" key="5">
    <source>
        <dbReference type="ARBA" id="ARBA00022801"/>
    </source>
</evidence>
<dbReference type="Proteomes" id="UP000297564">
    <property type="component" value="Unassembled WGS sequence"/>
</dbReference>
<dbReference type="InterPro" id="IPR015797">
    <property type="entry name" value="NUDIX_hydrolase-like_dom_sf"/>
</dbReference>
<organism evidence="9 10">
    <name type="scientific">Ramlibacter rhizophilus</name>
    <dbReference type="NCBI Taxonomy" id="1781167"/>
    <lineage>
        <taxon>Bacteria</taxon>
        <taxon>Pseudomonadati</taxon>
        <taxon>Pseudomonadota</taxon>
        <taxon>Betaproteobacteria</taxon>
        <taxon>Burkholderiales</taxon>
        <taxon>Comamonadaceae</taxon>
        <taxon>Ramlibacter</taxon>
    </lineage>
</organism>
<keyword evidence="10" id="KW-1185">Reference proteome</keyword>
<dbReference type="GO" id="GO:0016787">
    <property type="term" value="F:hydrolase activity"/>
    <property type="evidence" value="ECO:0007669"/>
    <property type="project" value="UniProtKB-KW"/>
</dbReference>
<gene>
    <name evidence="9" type="ORF">EZ242_02510</name>
</gene>
<evidence type="ECO:0000256" key="6">
    <source>
        <dbReference type="ARBA" id="ARBA00032162"/>
    </source>
</evidence>
<keyword evidence="5 9" id="KW-0378">Hydrolase</keyword>
<dbReference type="Pfam" id="PF00293">
    <property type="entry name" value="NUDIX"/>
    <property type="match status" value="1"/>
</dbReference>
<evidence type="ECO:0000256" key="3">
    <source>
        <dbReference type="ARBA" id="ARBA00007275"/>
    </source>
</evidence>
<evidence type="ECO:0000256" key="2">
    <source>
        <dbReference type="ARBA" id="ARBA00001946"/>
    </source>
</evidence>
<comment type="caution">
    <text evidence="9">The sequence shown here is derived from an EMBL/GenBank/DDBJ whole genome shotgun (WGS) entry which is preliminary data.</text>
</comment>
<evidence type="ECO:0000256" key="7">
    <source>
        <dbReference type="ARBA" id="ARBA00032272"/>
    </source>
</evidence>
<dbReference type="Gene3D" id="3.90.79.10">
    <property type="entry name" value="Nucleoside Triphosphate Pyrophosphohydrolase"/>
    <property type="match status" value="1"/>
</dbReference>
<proteinExistence type="inferred from homology"/>
<evidence type="ECO:0000256" key="1">
    <source>
        <dbReference type="ARBA" id="ARBA00000847"/>
    </source>
</evidence>
<comment type="catalytic activity">
    <reaction evidence="1">
        <text>GDP-alpha-D-mannose + H2O = alpha-D-mannose 1-phosphate + GMP + 2 H(+)</text>
        <dbReference type="Rhea" id="RHEA:27978"/>
        <dbReference type="ChEBI" id="CHEBI:15377"/>
        <dbReference type="ChEBI" id="CHEBI:15378"/>
        <dbReference type="ChEBI" id="CHEBI:57527"/>
        <dbReference type="ChEBI" id="CHEBI:58115"/>
        <dbReference type="ChEBI" id="CHEBI:58409"/>
    </reaction>
</comment>
<dbReference type="GO" id="GO:0006753">
    <property type="term" value="P:nucleoside phosphate metabolic process"/>
    <property type="evidence" value="ECO:0007669"/>
    <property type="project" value="TreeGrafter"/>
</dbReference>
<dbReference type="PANTHER" id="PTHR11839">
    <property type="entry name" value="UDP/ADP-SUGAR PYROPHOSPHATASE"/>
    <property type="match status" value="1"/>
</dbReference>
<dbReference type="InterPro" id="IPR000086">
    <property type="entry name" value="NUDIX_hydrolase_dom"/>
</dbReference>
<evidence type="ECO:0000259" key="8">
    <source>
        <dbReference type="PROSITE" id="PS51462"/>
    </source>
</evidence>